<evidence type="ECO:0000256" key="6">
    <source>
        <dbReference type="RuleBase" id="RU365068"/>
    </source>
</evidence>
<dbReference type="Pfam" id="PF00270">
    <property type="entry name" value="DEAD"/>
    <property type="match status" value="1"/>
</dbReference>
<evidence type="ECO:0000256" key="8">
    <source>
        <dbReference type="SAM" id="Phobius"/>
    </source>
</evidence>
<dbReference type="InterPro" id="IPR000629">
    <property type="entry name" value="RNA-helicase_DEAD-box_CS"/>
</dbReference>
<keyword evidence="8" id="KW-0812">Transmembrane</keyword>
<dbReference type="Gene3D" id="3.40.50.300">
    <property type="entry name" value="P-loop containing nucleotide triphosphate hydrolases"/>
    <property type="match status" value="2"/>
</dbReference>
<evidence type="ECO:0000256" key="1">
    <source>
        <dbReference type="ARBA" id="ARBA00022741"/>
    </source>
</evidence>
<accession>A0A8H7BEB9</accession>
<feature type="domain" description="Helicase ATP-binding" evidence="9">
    <location>
        <begin position="1145"/>
        <end position="1337"/>
    </location>
</feature>
<dbReference type="Pfam" id="PF00271">
    <property type="entry name" value="Helicase_C"/>
    <property type="match status" value="1"/>
</dbReference>
<feature type="region of interest" description="Disordered" evidence="7">
    <location>
        <begin position="391"/>
        <end position="410"/>
    </location>
</feature>
<dbReference type="PANTHER" id="PTHR24031">
    <property type="entry name" value="RNA HELICASE"/>
    <property type="match status" value="1"/>
</dbReference>
<feature type="transmembrane region" description="Helical" evidence="8">
    <location>
        <begin position="412"/>
        <end position="440"/>
    </location>
</feature>
<evidence type="ECO:0000256" key="2">
    <source>
        <dbReference type="ARBA" id="ARBA00022801"/>
    </source>
</evidence>
<feature type="region of interest" description="Disordered" evidence="7">
    <location>
        <begin position="687"/>
        <end position="732"/>
    </location>
</feature>
<evidence type="ECO:0000313" key="12">
    <source>
        <dbReference type="Proteomes" id="UP000596902"/>
    </source>
</evidence>
<comment type="similarity">
    <text evidence="6">Belongs to the DEAD box helicase family.</text>
</comment>
<dbReference type="InterPro" id="IPR014001">
    <property type="entry name" value="Helicase_ATP-bd"/>
</dbReference>
<dbReference type="PROSITE" id="PS00039">
    <property type="entry name" value="DEAD_ATP_HELICASE"/>
    <property type="match status" value="1"/>
</dbReference>
<dbReference type="GO" id="GO:0003723">
    <property type="term" value="F:RNA binding"/>
    <property type="evidence" value="ECO:0007669"/>
    <property type="project" value="UniProtKB-UniRule"/>
</dbReference>
<name>A0A8H7BEB9_9PLEO</name>
<feature type="compositionally biased region" description="Low complexity" evidence="7">
    <location>
        <begin position="69"/>
        <end position="88"/>
    </location>
</feature>
<dbReference type="SUPFAM" id="SSF52540">
    <property type="entry name" value="P-loop containing nucleoside triphosphate hydrolases"/>
    <property type="match status" value="1"/>
</dbReference>
<dbReference type="SMART" id="SM00487">
    <property type="entry name" value="DEXDc"/>
    <property type="match status" value="1"/>
</dbReference>
<comment type="catalytic activity">
    <reaction evidence="6">
        <text>ATP + H2O = ADP + phosphate + H(+)</text>
        <dbReference type="Rhea" id="RHEA:13065"/>
        <dbReference type="ChEBI" id="CHEBI:15377"/>
        <dbReference type="ChEBI" id="CHEBI:15378"/>
        <dbReference type="ChEBI" id="CHEBI:30616"/>
        <dbReference type="ChEBI" id="CHEBI:43474"/>
        <dbReference type="ChEBI" id="CHEBI:456216"/>
        <dbReference type="EC" id="3.6.4.13"/>
    </reaction>
</comment>
<feature type="compositionally biased region" description="Basic and acidic residues" evidence="7">
    <location>
        <begin position="695"/>
        <end position="708"/>
    </location>
</feature>
<sequence length="1717" mass="188535">MTLGYSPGTGDENDCADTTLRRLTEVTSGTAFAAQFVVDWQSSDFSRFPSEYASSLAAAIKVPFEDPVTTSPSTTSTNFVPPFTNPNNEDPDAAMSPGAIAGIAVGISAFLIFSIVLLLYLRRRMKQKQQQRLQHSDMWEMEGSSRGLKHFLDMALIETLTADDSATWSVWHPVGAPALPTIFTQPSSICSSKWIQNPLTSNEVISGFIYYSTATDRREYYGSLLSPNYYASCHPLRQAEPIAYSPGLCTADQTMLAIREFHYQTSRLWMGICCDYPMTLVSGKNRCEQSITSPVTALTNFTTTLLNQNNTIVTISAIDVVERLCVESDGSAVCPNSTTLKRTTEMTSGTMIAPPFAVWWESTDLSSFPSLYASGLASLLNISFGTTASISSNDTPPIFPPPNTNSDKENSALSPGAIAGIAVGVGAFVIIGIVFLLYILRRRKQQRQRLQHRNEPEMEGSPGEFKSFTGGNWRAETDGTTGLVETDGTTGPVEVDEESRAQPELSVLLPTSASNKISTMAYPYVPRASVYRPSYGDVLPQTPTANQPNYNAEVNRIPINPRRHTASNITSSQHHQQDSHLHPLIYRTTRAYDLVINYARDSNGGTRWSNEDIDDIKHVGRYLHRDVRDLKYWKELVANGGDMDEGTARRMWDDEERLKKYCERVLDVIRDTEKVPFMQRMTRHEEIPAGEEMEEGPRGSEYDVEDGRNGLGGRTIKEESVDGSRRRSRRVHSENMLLVERAEMPTSTFDTAAIMEGEETSYRPSMLYSVLPTVVSNHLPTIPSLRQSLNDVRNRGSHSKSASVDELPQPETPPPGYSSIPPSGSITPHRLSVALGEADAAFVDDAEDRPGSSGSALPQLYRAQETSTGIRWSYASLGTSLMAQASRESSEFISTSDETSATLTRQLYVHGVTYLLRGLPSKLTPEETSSIQAALPQDLVETRLTADTHALLAVSQHTAATHRAPPRDPTILHRLTATLVLQSFILMQFLLPYIKLFLSHTYQFERKHQITKRLVNTSVATVDDIGRKTLRLSQTVCQMNDGMVGQVINEVAVWTLRTPLTHNSSVLRIPLQSARLQNVSFAGFHNSATRWQQEAQEAQQSIEEDGPVTEFKELATRGLVHPNLIRTITNQMKLTTMTDVQTRTINEALSGVDIIAQAKTGTGKTLGFLVPVIQRIIANAPELGEKPRGYKRARPDDIRAIVISPTRELAEQIAVEAKKVTSGTGIVTQVAVGGTQKRAMLQKTQREGCHLMIATPGRLFDILSDPYSGVKAPKLNALVMDEADRLMDDGFSKEIDEIKNFLPDPAEVERQNLMFSATIPREVVGLVRATMRPGFHFAKCVDENEEPTHQRIPQKYVNLAGFENIMPALYELVLQEQQKAQSGDSRPFKAIVYFNSTAEVTLAASVFYKLGGGFKRNTPLSGLRAYEIHAKLTQAQRTRAADDFRFAKSGILFSSDVTARGMDFPEVTHVIQIGLPRERDSYIHRLGRTGRAGKEGEGWLFLTPFERNEVRRRLNNLPLQDGTHTLETATIDMTQAAEMPEDVAKILSDTVEAHKKVYPDQLDAAFRGLFGSFQWYGDKQGLLEGANRLAEFGWGMPSPPPPPASLHMGGRGRGGGGRSGGRGGFGGGFGGDRGGDRRGGGGYDRSSYGAERSGRSGGFGGNRGGDRGGFGGDRRGSGGFGGDRRGGGGFGGDRGGDRRGGGGFGGDRPRREPASPF</sequence>
<dbReference type="EMBL" id="JAAABM010000002">
    <property type="protein sequence ID" value="KAF7679843.1"/>
    <property type="molecule type" value="Genomic_DNA"/>
</dbReference>
<reference evidence="11" key="2">
    <citation type="submission" date="2020-08" db="EMBL/GenBank/DDBJ databases">
        <title>Draft Genome Sequence of Cumin Blight Pathogen Alternaria burnsii.</title>
        <authorList>
            <person name="Feng Z."/>
        </authorList>
    </citation>
    <scope>NUCLEOTIDE SEQUENCE</scope>
    <source>
        <strain evidence="11">CBS107.38</strain>
    </source>
</reference>
<protein>
    <recommendedName>
        <fullName evidence="6">ATP-dependent RNA helicase</fullName>
        <ecNumber evidence="6">3.6.4.13</ecNumber>
    </recommendedName>
</protein>
<dbReference type="PROSITE" id="PS51192">
    <property type="entry name" value="HELICASE_ATP_BIND_1"/>
    <property type="match status" value="1"/>
</dbReference>
<keyword evidence="3 6" id="KW-0347">Helicase</keyword>
<dbReference type="GeneID" id="62199719"/>
<feature type="compositionally biased region" description="Basic and acidic residues" evidence="7">
    <location>
        <begin position="715"/>
        <end position="725"/>
    </location>
</feature>
<dbReference type="GO" id="GO:0005524">
    <property type="term" value="F:ATP binding"/>
    <property type="evidence" value="ECO:0007669"/>
    <property type="project" value="UniProtKB-UniRule"/>
</dbReference>
<dbReference type="PROSITE" id="PS51194">
    <property type="entry name" value="HELICASE_CTER"/>
    <property type="match status" value="1"/>
</dbReference>
<evidence type="ECO:0000259" key="9">
    <source>
        <dbReference type="PROSITE" id="PS51192"/>
    </source>
</evidence>
<feature type="compositionally biased region" description="Gly residues" evidence="7">
    <location>
        <begin position="1609"/>
        <end position="1632"/>
    </location>
</feature>
<dbReference type="EC" id="3.6.4.13" evidence="6"/>
<evidence type="ECO:0000256" key="3">
    <source>
        <dbReference type="ARBA" id="ARBA00022806"/>
    </source>
</evidence>
<organism evidence="11 12">
    <name type="scientific">Alternaria burnsii</name>
    <dbReference type="NCBI Taxonomy" id="1187904"/>
    <lineage>
        <taxon>Eukaryota</taxon>
        <taxon>Fungi</taxon>
        <taxon>Dikarya</taxon>
        <taxon>Ascomycota</taxon>
        <taxon>Pezizomycotina</taxon>
        <taxon>Dothideomycetes</taxon>
        <taxon>Pleosporomycetidae</taxon>
        <taxon>Pleosporales</taxon>
        <taxon>Pleosporineae</taxon>
        <taxon>Pleosporaceae</taxon>
        <taxon>Alternaria</taxon>
        <taxon>Alternaria sect. Alternaria</taxon>
    </lineage>
</organism>
<comment type="domain">
    <text evidence="6">The Q motif is unique to and characteristic of the DEAD box family of RNA helicases and controls ATP binding and hydrolysis.</text>
</comment>
<dbReference type="InterPro" id="IPR011545">
    <property type="entry name" value="DEAD/DEAH_box_helicase_dom"/>
</dbReference>
<dbReference type="CDD" id="cd18787">
    <property type="entry name" value="SF2_C_DEAD"/>
    <property type="match status" value="1"/>
</dbReference>
<evidence type="ECO:0000259" key="10">
    <source>
        <dbReference type="PROSITE" id="PS51194"/>
    </source>
</evidence>
<keyword evidence="8" id="KW-0472">Membrane</keyword>
<feature type="transmembrane region" description="Helical" evidence="8">
    <location>
        <begin position="99"/>
        <end position="121"/>
    </location>
</feature>
<proteinExistence type="inferred from homology"/>
<dbReference type="RefSeq" id="XP_038789833.1">
    <property type="nucleotide sequence ID" value="XM_038926541.1"/>
</dbReference>
<reference evidence="11" key="1">
    <citation type="submission" date="2020-01" db="EMBL/GenBank/DDBJ databases">
        <authorList>
            <person name="Feng Z.H.Z."/>
        </authorList>
    </citation>
    <scope>NUCLEOTIDE SEQUENCE</scope>
    <source>
        <strain evidence="11">CBS107.38</strain>
    </source>
</reference>
<dbReference type="SMART" id="SM00490">
    <property type="entry name" value="HELICc"/>
    <property type="match status" value="1"/>
</dbReference>
<feature type="domain" description="Helicase C-terminal" evidence="10">
    <location>
        <begin position="1368"/>
        <end position="1534"/>
    </location>
</feature>
<gene>
    <name evidence="11" type="ORF">GT037_001494</name>
</gene>
<feature type="region of interest" description="Disordered" evidence="7">
    <location>
        <begin position="1593"/>
        <end position="1717"/>
    </location>
</feature>
<feature type="region of interest" description="Disordered" evidence="7">
    <location>
        <begin position="790"/>
        <end position="829"/>
    </location>
</feature>
<comment type="function">
    <text evidence="6">RNA helicase.</text>
</comment>
<evidence type="ECO:0000256" key="5">
    <source>
        <dbReference type="ARBA" id="ARBA00022884"/>
    </source>
</evidence>
<feature type="compositionally biased region" description="Basic and acidic residues" evidence="7">
    <location>
        <begin position="1672"/>
        <end position="1686"/>
    </location>
</feature>
<dbReference type="GO" id="GO:0016787">
    <property type="term" value="F:hydrolase activity"/>
    <property type="evidence" value="ECO:0007669"/>
    <property type="project" value="UniProtKB-KW"/>
</dbReference>
<evidence type="ECO:0000256" key="4">
    <source>
        <dbReference type="ARBA" id="ARBA00022840"/>
    </source>
</evidence>
<feature type="compositionally biased region" description="Gly residues" evidence="7">
    <location>
        <begin position="1655"/>
        <end position="1671"/>
    </location>
</feature>
<keyword evidence="1 6" id="KW-0547">Nucleotide-binding</keyword>
<comment type="caution">
    <text evidence="11">The sequence shown here is derived from an EMBL/GenBank/DDBJ whole genome shotgun (WGS) entry which is preliminary data.</text>
</comment>
<keyword evidence="4 6" id="KW-0067">ATP-binding</keyword>
<keyword evidence="2 6" id="KW-0378">Hydrolase</keyword>
<evidence type="ECO:0000313" key="11">
    <source>
        <dbReference type="EMBL" id="KAF7679843.1"/>
    </source>
</evidence>
<dbReference type="InterPro" id="IPR001650">
    <property type="entry name" value="Helicase_C-like"/>
</dbReference>
<feature type="region of interest" description="Disordered" evidence="7">
    <location>
        <begin position="69"/>
        <end position="91"/>
    </location>
</feature>
<keyword evidence="8" id="KW-1133">Transmembrane helix</keyword>
<dbReference type="InterPro" id="IPR027417">
    <property type="entry name" value="P-loop_NTPase"/>
</dbReference>
<keyword evidence="12" id="KW-1185">Reference proteome</keyword>
<feature type="region of interest" description="Disordered" evidence="7">
    <location>
        <begin position="450"/>
        <end position="502"/>
    </location>
</feature>
<evidence type="ECO:0000256" key="7">
    <source>
        <dbReference type="SAM" id="MobiDB-lite"/>
    </source>
</evidence>
<feature type="compositionally biased region" description="Low complexity" evidence="7">
    <location>
        <begin position="817"/>
        <end position="828"/>
    </location>
</feature>
<dbReference type="GO" id="GO:0003724">
    <property type="term" value="F:RNA helicase activity"/>
    <property type="evidence" value="ECO:0007669"/>
    <property type="project" value="UniProtKB-EC"/>
</dbReference>
<dbReference type="Proteomes" id="UP000596902">
    <property type="component" value="Unassembled WGS sequence"/>
</dbReference>
<feature type="compositionally biased region" description="Basic and acidic residues" evidence="7">
    <location>
        <begin position="1707"/>
        <end position="1717"/>
    </location>
</feature>
<keyword evidence="5 6" id="KW-0694">RNA-binding</keyword>